<evidence type="ECO:0000259" key="2">
    <source>
        <dbReference type="Pfam" id="PF13556"/>
    </source>
</evidence>
<dbReference type="Pfam" id="PF14361">
    <property type="entry name" value="RsbRD_N"/>
    <property type="match status" value="1"/>
</dbReference>
<feature type="domain" description="CdaR GGDEF-like" evidence="4">
    <location>
        <begin position="175"/>
        <end position="281"/>
    </location>
</feature>
<dbReference type="PANTHER" id="PTHR33744:SF1">
    <property type="entry name" value="DNA-BINDING TRANSCRIPTIONAL ACTIVATOR ADER"/>
    <property type="match status" value="1"/>
</dbReference>
<sequence length="398" mass="44024">MPTGDIEQQMVELGTALYRRADELGQAVANVIAAEVDFYASGSAVTSAELAESCKANLRFIFSGLQGDQDFDTTPARATGIRRAKAGVPLAAVMEAYRVAFRLIWEAMLDESRARRHITAEAILRVTGQVFLGQDTFTQAMSSGYREQQTRQVLQDEAERAALVEALLEGRIVERATLWEVAEILRIPTRGTCVVVAADVPAIGRLALPDIEAKLRSLDLVSAWRLLPDIQIGIVCVSSDRQLDALIELLNRVSSTRVGVSPRFDDITRTADAVRYARAAMAGPAHRESLVTVFEDSLISIAAISSPELMKRLAEPVLAGFDDLSHDDRQILFDTFRQWIDHDGSVTDAAAQLFCHPNTVRHRLRRIEERTGRLLSRPRDVAELCMVFEVDRRLGPAD</sequence>
<evidence type="ECO:0000313" key="5">
    <source>
        <dbReference type="EMBL" id="MFC7449581.1"/>
    </source>
</evidence>
<evidence type="ECO:0000259" key="4">
    <source>
        <dbReference type="Pfam" id="PF17853"/>
    </source>
</evidence>
<dbReference type="Gene3D" id="1.10.10.2840">
    <property type="entry name" value="PucR C-terminal helix-turn-helix domain"/>
    <property type="match status" value="1"/>
</dbReference>
<protein>
    <submittedName>
        <fullName evidence="5">PucR family transcriptional regulator</fullName>
    </submittedName>
</protein>
<organism evidence="5 6">
    <name type="scientific">Rhodococcus daqingensis</name>
    <dbReference type="NCBI Taxonomy" id="2479363"/>
    <lineage>
        <taxon>Bacteria</taxon>
        <taxon>Bacillati</taxon>
        <taxon>Actinomycetota</taxon>
        <taxon>Actinomycetes</taxon>
        <taxon>Mycobacteriales</taxon>
        <taxon>Nocardiaceae</taxon>
        <taxon>Rhodococcus</taxon>
    </lineage>
</organism>
<feature type="domain" description="RsbT co-antagonist protein RsbRD N-terminal" evidence="3">
    <location>
        <begin position="22"/>
        <end position="160"/>
    </location>
</feature>
<proteinExistence type="inferred from homology"/>
<comment type="caution">
    <text evidence="5">The sequence shown here is derived from an EMBL/GenBank/DDBJ whole genome shotgun (WGS) entry which is preliminary data.</text>
</comment>
<dbReference type="InterPro" id="IPR025736">
    <property type="entry name" value="PucR_C-HTH_dom"/>
</dbReference>
<dbReference type="RefSeq" id="WP_378406716.1">
    <property type="nucleotide sequence ID" value="NZ_JBHTCS010000018.1"/>
</dbReference>
<dbReference type="PANTHER" id="PTHR33744">
    <property type="entry name" value="CARBOHYDRATE DIACID REGULATOR"/>
    <property type="match status" value="1"/>
</dbReference>
<evidence type="ECO:0000313" key="6">
    <source>
        <dbReference type="Proteomes" id="UP001596484"/>
    </source>
</evidence>
<dbReference type="InterPro" id="IPR051448">
    <property type="entry name" value="CdaR-like_regulators"/>
</dbReference>
<dbReference type="InterPro" id="IPR025751">
    <property type="entry name" value="RsbRD_N_dom"/>
</dbReference>
<comment type="similarity">
    <text evidence="1">Belongs to the CdaR family.</text>
</comment>
<keyword evidence="6" id="KW-1185">Reference proteome</keyword>
<dbReference type="InterPro" id="IPR042070">
    <property type="entry name" value="PucR_C-HTH_sf"/>
</dbReference>
<evidence type="ECO:0000256" key="1">
    <source>
        <dbReference type="ARBA" id="ARBA00006754"/>
    </source>
</evidence>
<accession>A0ABW2S0F1</accession>
<dbReference type="Proteomes" id="UP001596484">
    <property type="component" value="Unassembled WGS sequence"/>
</dbReference>
<dbReference type="InterPro" id="IPR041522">
    <property type="entry name" value="CdaR_GGDEF"/>
</dbReference>
<dbReference type="EMBL" id="JBHTCS010000018">
    <property type="protein sequence ID" value="MFC7449581.1"/>
    <property type="molecule type" value="Genomic_DNA"/>
</dbReference>
<name>A0ABW2S0F1_9NOCA</name>
<reference evidence="6" key="1">
    <citation type="journal article" date="2019" name="Int. J. Syst. Evol. Microbiol.">
        <title>The Global Catalogue of Microorganisms (GCM) 10K type strain sequencing project: providing services to taxonomists for standard genome sequencing and annotation.</title>
        <authorList>
            <consortium name="The Broad Institute Genomics Platform"/>
            <consortium name="The Broad Institute Genome Sequencing Center for Infectious Disease"/>
            <person name="Wu L."/>
            <person name="Ma J."/>
        </authorList>
    </citation>
    <scope>NUCLEOTIDE SEQUENCE [LARGE SCALE GENOMIC DNA]</scope>
    <source>
        <strain evidence="6">ICMP 19430</strain>
    </source>
</reference>
<evidence type="ECO:0000259" key="3">
    <source>
        <dbReference type="Pfam" id="PF14361"/>
    </source>
</evidence>
<dbReference type="Pfam" id="PF13556">
    <property type="entry name" value="HTH_30"/>
    <property type="match status" value="1"/>
</dbReference>
<dbReference type="Pfam" id="PF17853">
    <property type="entry name" value="GGDEF_2"/>
    <property type="match status" value="1"/>
</dbReference>
<gene>
    <name evidence="5" type="ORF">ACFQS9_16920</name>
</gene>
<feature type="domain" description="PucR C-terminal helix-turn-helix" evidence="2">
    <location>
        <begin position="332"/>
        <end position="386"/>
    </location>
</feature>